<evidence type="ECO:0000313" key="1">
    <source>
        <dbReference type="EMBL" id="SJN10200.1"/>
    </source>
</evidence>
<comment type="caution">
    <text evidence="1">The sequence shown here is derived from an EMBL/GenBank/DDBJ whole genome shotgun (WGS) entry which is preliminary data.</text>
</comment>
<dbReference type="Proteomes" id="UP000196331">
    <property type="component" value="Unassembled WGS sequence"/>
</dbReference>
<organism evidence="1 2">
    <name type="scientific">Halomonas citrativorans</name>
    <dbReference type="NCBI Taxonomy" id="2742612"/>
    <lineage>
        <taxon>Bacteria</taxon>
        <taxon>Pseudomonadati</taxon>
        <taxon>Pseudomonadota</taxon>
        <taxon>Gammaproteobacteria</taxon>
        <taxon>Oceanospirillales</taxon>
        <taxon>Halomonadaceae</taxon>
        <taxon>Halomonas</taxon>
    </lineage>
</organism>
<protein>
    <submittedName>
        <fullName evidence="1">Uncharacterized protein</fullName>
    </submittedName>
</protein>
<gene>
    <name evidence="1" type="ORF">CZ787_03105</name>
</gene>
<evidence type="ECO:0000313" key="2">
    <source>
        <dbReference type="Proteomes" id="UP000196331"/>
    </source>
</evidence>
<accession>A0A1R4HRL9</accession>
<reference evidence="1 2" key="1">
    <citation type="submission" date="2017-02" db="EMBL/GenBank/DDBJ databases">
        <authorList>
            <person name="Dridi B."/>
        </authorList>
    </citation>
    <scope>NUCLEOTIDE SEQUENCE [LARGE SCALE GENOMIC DNA]</scope>
    <source>
        <strain evidence="1 2">JB380</strain>
    </source>
</reference>
<dbReference type="AlphaFoldDB" id="A0A1R4HRL9"/>
<dbReference type="RefSeq" id="WP_087106053.1">
    <property type="nucleotide sequence ID" value="NZ_FUKM01000012.1"/>
</dbReference>
<name>A0A1R4HRL9_9GAMM</name>
<sequence length="113" mass="11805">MRALAGITIISASLLPGCGESQATSNVTINEEAIKDEVMAGSTAKDFLVTDDGAIYVGVLNNGNNRDGYAMSVCEAVRANATGEGSRLVRIIDVAAVSRGEDFKTLGRHQCDV</sequence>
<dbReference type="EMBL" id="FUKM01000012">
    <property type="protein sequence ID" value="SJN10200.1"/>
    <property type="molecule type" value="Genomic_DNA"/>
</dbReference>
<proteinExistence type="predicted"/>